<gene>
    <name evidence="2" type="ORF">FSPOR_7715</name>
</gene>
<keyword evidence="3" id="KW-1185">Reference proteome</keyword>
<dbReference type="EMBL" id="PXOF01000110">
    <property type="protein sequence ID" value="RGP64779.1"/>
    <property type="molecule type" value="Genomic_DNA"/>
</dbReference>
<feature type="region of interest" description="Disordered" evidence="1">
    <location>
        <begin position="35"/>
        <end position="80"/>
    </location>
</feature>
<name>A0A395RYB0_FUSSP</name>
<protein>
    <submittedName>
        <fullName evidence="2">Uncharacterized protein</fullName>
    </submittedName>
</protein>
<dbReference type="STRING" id="5514.A0A395RYB0"/>
<reference evidence="2 3" key="1">
    <citation type="journal article" date="2018" name="PLoS Pathog.">
        <title>Evolution of structural diversity of trichothecenes, a family of toxins produced by plant pathogenic and entomopathogenic fungi.</title>
        <authorList>
            <person name="Proctor R.H."/>
            <person name="McCormick S.P."/>
            <person name="Kim H.S."/>
            <person name="Cardoza R.E."/>
            <person name="Stanley A.M."/>
            <person name="Lindo L."/>
            <person name="Kelly A."/>
            <person name="Brown D.W."/>
            <person name="Lee T."/>
            <person name="Vaughan M.M."/>
            <person name="Alexander N.J."/>
            <person name="Busman M."/>
            <person name="Gutierrez S."/>
        </authorList>
    </citation>
    <scope>NUCLEOTIDE SEQUENCE [LARGE SCALE GENOMIC DNA]</scope>
    <source>
        <strain evidence="2 3">NRRL 3299</strain>
    </source>
</reference>
<dbReference type="Proteomes" id="UP000266152">
    <property type="component" value="Unassembled WGS sequence"/>
</dbReference>
<evidence type="ECO:0000313" key="2">
    <source>
        <dbReference type="EMBL" id="RGP64779.1"/>
    </source>
</evidence>
<dbReference type="AlphaFoldDB" id="A0A395RYB0"/>
<evidence type="ECO:0000256" key="1">
    <source>
        <dbReference type="SAM" id="MobiDB-lite"/>
    </source>
</evidence>
<comment type="caution">
    <text evidence="2">The sequence shown here is derived from an EMBL/GenBank/DDBJ whole genome shotgun (WGS) entry which is preliminary data.</text>
</comment>
<organism evidence="2 3">
    <name type="scientific">Fusarium sporotrichioides</name>
    <dbReference type="NCBI Taxonomy" id="5514"/>
    <lineage>
        <taxon>Eukaryota</taxon>
        <taxon>Fungi</taxon>
        <taxon>Dikarya</taxon>
        <taxon>Ascomycota</taxon>
        <taxon>Pezizomycotina</taxon>
        <taxon>Sordariomycetes</taxon>
        <taxon>Hypocreomycetidae</taxon>
        <taxon>Hypocreales</taxon>
        <taxon>Nectriaceae</taxon>
        <taxon>Fusarium</taxon>
    </lineage>
</organism>
<proteinExistence type="predicted"/>
<evidence type="ECO:0000313" key="3">
    <source>
        <dbReference type="Proteomes" id="UP000266152"/>
    </source>
</evidence>
<accession>A0A395RYB0</accession>
<sequence>MPRITASVSKVTRTLAESHRHAGVALMPKYAELLGSSSEQSQHSESRGLKTTHRPTPQPSIAGRTRPLMQSFSSSASSRAPVNHVDTMVLPKIYATPNYNEPLPRMPLLPDNYYGSYHSSMSDATDLSTGNRPVIFAINPDIVVPGAPMANMDATNMDSIDVKFVHDQPKISTAAAAAEEYNPERSTFMRDMYRSMREDILSVAPQLTKN</sequence>